<accession>A0A101IKY2</accession>
<sequence length="313" mass="36310">MRARIRDFLQTVDGWIFAVVDYHHPEGIRSMLRYVPDPDGERTTGGVRYRKLDFEMAYEFLRREKPEYIQDVHVVPEEDILRIYRPEKELPKVAERDDRVGEIVSVLKEGGVPQEMMGITGSILVGLDGPASDIDFLVYGRDWWRARDLIERAKEEDGRIRDLDEATWDKIYQKRVPEISRDEFVLHERRKGNRGLVDATYFDLLFTRDWDQIRPPFPPGKKAGRRRIEGRVIEAEFAFDNPAVYEIDHDDISEILCYTHTYAGQALPGERIDACGVVEETEEGERLVVGTSREATGEWIRSLTLLEKASPKL</sequence>
<proteinExistence type="predicted"/>
<dbReference type="GO" id="GO:0016779">
    <property type="term" value="F:nucleotidyltransferase activity"/>
    <property type="evidence" value="ECO:0007669"/>
    <property type="project" value="InterPro"/>
</dbReference>
<evidence type="ECO:0000313" key="5">
    <source>
        <dbReference type="Proteomes" id="UP000057043"/>
    </source>
</evidence>
<dbReference type="Proteomes" id="UP000057043">
    <property type="component" value="Unassembled WGS sequence"/>
</dbReference>
<dbReference type="InterPro" id="IPR002934">
    <property type="entry name" value="Polymerase_NTP_transf_dom"/>
</dbReference>
<dbReference type="EMBL" id="LGFT01000002">
    <property type="protein sequence ID" value="KUK45476.1"/>
    <property type="molecule type" value="Genomic_DNA"/>
</dbReference>
<dbReference type="PATRIC" id="fig|301375.6.peg.1552"/>
<name>A0A101IKY2_9EURY</name>
<evidence type="ECO:0000313" key="2">
    <source>
        <dbReference type="EMBL" id="KUK45476.1"/>
    </source>
</evidence>
<evidence type="ECO:0000259" key="1">
    <source>
        <dbReference type="Pfam" id="PF01909"/>
    </source>
</evidence>
<organism evidence="3 4">
    <name type="scientific">Methanothrix harundinacea</name>
    <dbReference type="NCBI Taxonomy" id="301375"/>
    <lineage>
        <taxon>Archaea</taxon>
        <taxon>Methanobacteriati</taxon>
        <taxon>Methanobacteriota</taxon>
        <taxon>Stenosarchaea group</taxon>
        <taxon>Methanomicrobia</taxon>
        <taxon>Methanotrichales</taxon>
        <taxon>Methanotrichaceae</taxon>
        <taxon>Methanothrix</taxon>
    </lineage>
</organism>
<protein>
    <recommendedName>
        <fullName evidence="1">Polymerase nucleotidyl transferase domain-containing protein</fullName>
    </recommendedName>
</protein>
<evidence type="ECO:0000313" key="4">
    <source>
        <dbReference type="Proteomes" id="UP000053961"/>
    </source>
</evidence>
<dbReference type="AlphaFoldDB" id="A0A101IKY2"/>
<dbReference type="Proteomes" id="UP000053961">
    <property type="component" value="Unassembled WGS sequence"/>
</dbReference>
<feature type="domain" description="Polymerase nucleotidyl transferase" evidence="1">
    <location>
        <begin position="114"/>
        <end position="186"/>
    </location>
</feature>
<reference evidence="3" key="1">
    <citation type="journal article" date="2015" name="MBio">
        <title>Genome-resolved metagenomic analysis reveals roles for candidate phyla and other microbial community members in biogeochemical transformations in oil reservoirs.</title>
        <authorList>
            <person name="Hu P."/>
            <person name="Tom L."/>
            <person name="Singh A."/>
            <person name="Thomas B.C."/>
            <person name="Baker B.J."/>
            <person name="Piceno Y.M."/>
            <person name="Andersen G.L."/>
            <person name="Banfield J.F."/>
        </authorList>
    </citation>
    <scope>NUCLEOTIDE SEQUENCE [LARGE SCALE GENOMIC DNA]</scope>
    <source>
        <strain evidence="3">56_747</strain>
    </source>
</reference>
<dbReference type="EMBL" id="LGHB01000005">
    <property type="protein sequence ID" value="KUK97071.1"/>
    <property type="molecule type" value="Genomic_DNA"/>
</dbReference>
<evidence type="ECO:0000313" key="3">
    <source>
        <dbReference type="EMBL" id="KUK97071.1"/>
    </source>
</evidence>
<comment type="caution">
    <text evidence="3">The sequence shown here is derived from an EMBL/GenBank/DDBJ whole genome shotgun (WGS) entry which is preliminary data.</text>
</comment>
<reference evidence="4 5" key="2">
    <citation type="journal article" date="2015" name="MBio">
        <title>Genome-Resolved Metagenomic Analysis Reveals Roles for Candidate Phyla and Other Microbial Community Members in Biogeochemical Transformations in Oil Reservoirs.</title>
        <authorList>
            <person name="Hu P."/>
            <person name="Tom L."/>
            <person name="Singh A."/>
            <person name="Thomas B.C."/>
            <person name="Baker B.J."/>
            <person name="Piceno Y.M."/>
            <person name="Andersen G.L."/>
            <person name="Banfield J.F."/>
        </authorList>
    </citation>
    <scope>NUCLEOTIDE SEQUENCE [LARGE SCALE GENOMIC DNA]</scope>
    <source>
        <strain evidence="2">57_489</strain>
    </source>
</reference>
<gene>
    <name evidence="2" type="ORF">XD72_0119</name>
    <name evidence="3" type="ORF">XE07_0642</name>
</gene>
<dbReference type="Pfam" id="PF01909">
    <property type="entry name" value="NTP_transf_2"/>
    <property type="match status" value="1"/>
</dbReference>